<sequence length="962" mass="111080">MIDSKSRLANFIDYFIDVTSFDGALRNALEALNKKIEQPEKVSFYLRSHPGGYLREIYKRRISIAESYIKIAQALESSAYEERLDALETLVQLSLHAKNIAMPLNTARVQIALMKEAIKRKGNRRRQLEILSDFSIASFGQGPVIRKMLRELNLVEVPEEGKPLKDLDLGWDNHVHDSMSEGRKTPCQVLLDAFVKGISSVTLVYYDITEPQIIKESLVAGKVLGIEVRIGIEFSVGKSKQRRHYKYLPGMFSTPDEFFKFFKDNSNLLDVFIDGLKKNAENRKVVIDTIMKHFNDTHIVRLNQGYEDIAHLCLKPVTLSDLKKHVSSGQYSRIHLGELIYSKLLETSYKRVLYLRTQYQVAKNKKKIGLISQWELDQLTAQYETVRRYYEDMSPERLNEKFLEDRAQVDYDSAFLEEDNIFPQLIACGGEIKFIHPLQVGMKNAVTTIIKNHKFITRVETFNNTDSARRNPNELILFNRFIEIINNKSINELHRFLGDWKIQDIPEGQVLAAFNYYHEKPVIPKCGSDATGRDPKIPGMGFIKSKSIPRTARKWFVATHAIIPAPLSSLILGEGKPLPEAQWQKLSDDERHIILMGNKRQRRKNPIGDESEEEPISFMRYIKYLNPWIKNFFRVAVGIIPAYYTFYMQFSSKTTGMAFALLWFTITFLRNIVVDLVAAHGLDVKEWSWNDVNFENAFQSLFWTGWSVPILNEVKLGFDSVWLMTGAVSILLKDVIKFFFICVANGAYIYSHNTLRNFDNKVKKANFFRSVLAWPFATLTAPLGDLLNIPSIVQAKIWSDTIAAFIEGTGKFTQRIVIRKRDLSEILPSLASEDRFHRMAAALDVLYIWARQQRGQTCLEQILLNRTAFYRIFKRRESSIEKAQRHEYAVNTFNSLFNFFHDEGCSIALCNFVIEYYSGKEAETLTNLIGSHFEHFKEWLYSIKLTIERQEKALSDDRGIED</sequence>
<proteinExistence type="predicted"/>
<protein>
    <submittedName>
        <fullName evidence="1">Uncharacterized protein</fullName>
    </submittedName>
</protein>
<dbReference type="AlphaFoldDB" id="A0A1F7WU42"/>
<organism evidence="1 2">
    <name type="scientific">Candidatus Wallbacteria bacterium GWC2_49_35</name>
    <dbReference type="NCBI Taxonomy" id="1817813"/>
    <lineage>
        <taxon>Bacteria</taxon>
        <taxon>Candidatus Walliibacteriota</taxon>
    </lineage>
</organism>
<accession>A0A1F7WU42</accession>
<gene>
    <name evidence="1" type="ORF">A2008_13375</name>
</gene>
<reference evidence="1 2" key="1">
    <citation type="journal article" date="2016" name="Nat. Commun.">
        <title>Thousands of microbial genomes shed light on interconnected biogeochemical processes in an aquifer system.</title>
        <authorList>
            <person name="Anantharaman K."/>
            <person name="Brown C.T."/>
            <person name="Hug L.A."/>
            <person name="Sharon I."/>
            <person name="Castelle C.J."/>
            <person name="Probst A.J."/>
            <person name="Thomas B.C."/>
            <person name="Singh A."/>
            <person name="Wilkins M.J."/>
            <person name="Karaoz U."/>
            <person name="Brodie E.L."/>
            <person name="Williams K.H."/>
            <person name="Hubbard S.S."/>
            <person name="Banfield J.F."/>
        </authorList>
    </citation>
    <scope>NUCLEOTIDE SEQUENCE [LARGE SCALE GENOMIC DNA]</scope>
</reference>
<evidence type="ECO:0000313" key="1">
    <source>
        <dbReference type="EMBL" id="OGM06293.1"/>
    </source>
</evidence>
<dbReference type="Proteomes" id="UP000178735">
    <property type="component" value="Unassembled WGS sequence"/>
</dbReference>
<dbReference type="STRING" id="1817813.A2008_13375"/>
<comment type="caution">
    <text evidence="1">The sequence shown here is derived from an EMBL/GenBank/DDBJ whole genome shotgun (WGS) entry which is preliminary data.</text>
</comment>
<evidence type="ECO:0000313" key="2">
    <source>
        <dbReference type="Proteomes" id="UP000178735"/>
    </source>
</evidence>
<dbReference type="EMBL" id="MGFH01000070">
    <property type="protein sequence ID" value="OGM06293.1"/>
    <property type="molecule type" value="Genomic_DNA"/>
</dbReference>
<name>A0A1F7WU42_9BACT</name>